<keyword evidence="7" id="KW-1185">Reference proteome</keyword>
<reference evidence="6 7" key="1">
    <citation type="submission" date="2021-06" db="EMBL/GenBank/DDBJ databases">
        <authorList>
            <person name="Lee D.H."/>
        </authorList>
    </citation>
    <scope>NUCLEOTIDE SEQUENCE [LARGE SCALE GENOMIC DNA]</scope>
    <source>
        <strain evidence="6 7">MMS21-HV4-11</strain>
    </source>
</reference>
<feature type="domain" description="Methyltransferase type 11" evidence="5">
    <location>
        <begin position="134"/>
        <end position="223"/>
    </location>
</feature>
<evidence type="ECO:0000256" key="3">
    <source>
        <dbReference type="ARBA" id="ARBA00023180"/>
    </source>
</evidence>
<evidence type="ECO:0000313" key="7">
    <source>
        <dbReference type="Proteomes" id="UP000727907"/>
    </source>
</evidence>
<dbReference type="EMBL" id="JAHOPB010000001">
    <property type="protein sequence ID" value="MBU8873264.1"/>
    <property type="molecule type" value="Genomic_DNA"/>
</dbReference>
<sequence>MMSYDELLETIRRQFPGSFVQQAGERPKLRIPRLRLASQALIARLAQAGVDIEVQGGLPTNDALVEAAAGLSAETAHALGIGLPPLPAHPKCRPLAAALGMDLAVADVVVDRLWVASLELGRGGRYLYLDCKLGHGLRGLQLALPGNEWTGLDRRRATVSWARQHVEGATFGLLPEQPPVDAPDRSFDGVIAVEAFLGSLSSESLQAWLGEIGRLVKPGGFAMLAVNGYARLIQSASLGLESVAELGRAYQALVASGRAELNNRGKPISLYGPPCLAAATFGGDWLVDPPAIGAGPNRRDLYFAQRRVSLTSHARPIEIAGSVEAAKTTPVGARFGLKKAVLVAEAGSITRRAPLMIDDRAVAPDLRAVLASCLLRMRTDFPDQYLLRFTDAAVVGEGSVVLFDGRRYWLLADSAREFLKPDMVPKGMAVGSSRGTFIMPGHVSRTIDDCCLLLQRPWSENFGHWLVDQAAALSFLVESGALPTRRIIVTKTASLGLRQVIRQTIDAILPDAIVYEHDIGEVWRCRDLAYLMPVHVPPLFKLPAALQSLRKHLLPPPSSLSEATPPTRRLHVLRSRGGSRRLVNEAEILEISARYGFETIVPETHSVREQARIFGEAESIVGVKGAALTNIIFAPPSCRVMVLSPGDFIDPFYWNIAGTHHAHYAELFGALAQEDRAISHNDFTIDPIRFDAALRRILAA</sequence>
<feature type="domain" description="Glycosyltransferase 61 catalytic" evidence="4">
    <location>
        <begin position="462"/>
        <end position="641"/>
    </location>
</feature>
<gene>
    <name evidence="6" type="ORF">KQ910_05785</name>
</gene>
<dbReference type="PANTHER" id="PTHR20961">
    <property type="entry name" value="GLYCOSYLTRANSFERASE"/>
    <property type="match status" value="1"/>
</dbReference>
<dbReference type="InterPro" id="IPR007657">
    <property type="entry name" value="Glycosyltransferase_61"/>
</dbReference>
<dbReference type="RefSeq" id="WP_216957517.1">
    <property type="nucleotide sequence ID" value="NZ_JAHOPB010000001.1"/>
</dbReference>
<dbReference type="Proteomes" id="UP000727907">
    <property type="component" value="Unassembled WGS sequence"/>
</dbReference>
<evidence type="ECO:0000256" key="2">
    <source>
        <dbReference type="ARBA" id="ARBA00022679"/>
    </source>
</evidence>
<evidence type="ECO:0000259" key="4">
    <source>
        <dbReference type="Pfam" id="PF04577"/>
    </source>
</evidence>
<dbReference type="InterPro" id="IPR049625">
    <property type="entry name" value="Glyco_transf_61_cat"/>
</dbReference>
<name>A0ABS6IF86_9HYPH</name>
<protein>
    <submittedName>
        <fullName evidence="6">DUF563 domain-containing protein</fullName>
    </submittedName>
</protein>
<organism evidence="6 7">
    <name type="scientific">Reyranella humidisoli</name>
    <dbReference type="NCBI Taxonomy" id="2849149"/>
    <lineage>
        <taxon>Bacteria</taxon>
        <taxon>Pseudomonadati</taxon>
        <taxon>Pseudomonadota</taxon>
        <taxon>Alphaproteobacteria</taxon>
        <taxon>Hyphomicrobiales</taxon>
        <taxon>Reyranellaceae</taxon>
        <taxon>Reyranella</taxon>
    </lineage>
</organism>
<proteinExistence type="predicted"/>
<keyword evidence="1" id="KW-0328">Glycosyltransferase</keyword>
<comment type="caution">
    <text evidence="6">The sequence shown here is derived from an EMBL/GenBank/DDBJ whole genome shotgun (WGS) entry which is preliminary data.</text>
</comment>
<dbReference type="Pfam" id="PF08241">
    <property type="entry name" value="Methyltransf_11"/>
    <property type="match status" value="1"/>
</dbReference>
<evidence type="ECO:0000313" key="6">
    <source>
        <dbReference type="EMBL" id="MBU8873264.1"/>
    </source>
</evidence>
<dbReference type="Pfam" id="PF04577">
    <property type="entry name" value="Glyco_transf_61"/>
    <property type="match status" value="1"/>
</dbReference>
<evidence type="ECO:0000259" key="5">
    <source>
        <dbReference type="Pfam" id="PF08241"/>
    </source>
</evidence>
<keyword evidence="2" id="KW-0808">Transferase</keyword>
<dbReference type="InterPro" id="IPR013216">
    <property type="entry name" value="Methyltransf_11"/>
</dbReference>
<accession>A0ABS6IF86</accession>
<keyword evidence="3" id="KW-0325">Glycoprotein</keyword>
<evidence type="ECO:0000256" key="1">
    <source>
        <dbReference type="ARBA" id="ARBA00022676"/>
    </source>
</evidence>